<dbReference type="InterPro" id="IPR012910">
    <property type="entry name" value="Plug_dom"/>
</dbReference>
<keyword evidence="2 8" id="KW-0813">Transport</keyword>
<evidence type="ECO:0000313" key="14">
    <source>
        <dbReference type="Proteomes" id="UP000753961"/>
    </source>
</evidence>
<dbReference type="InterPro" id="IPR023997">
    <property type="entry name" value="TonB-dep_OMP_SusC/RagA_CS"/>
</dbReference>
<organism evidence="13 14">
    <name type="scientific">Membranihabitans marinus</name>
    <dbReference type="NCBI Taxonomy" id="1227546"/>
    <lineage>
        <taxon>Bacteria</taxon>
        <taxon>Pseudomonadati</taxon>
        <taxon>Bacteroidota</taxon>
        <taxon>Saprospiria</taxon>
        <taxon>Saprospirales</taxon>
        <taxon>Saprospiraceae</taxon>
        <taxon>Membranihabitans</taxon>
    </lineage>
</organism>
<dbReference type="EMBL" id="JAHVHU010000012">
    <property type="protein sequence ID" value="MBY5959170.1"/>
    <property type="molecule type" value="Genomic_DNA"/>
</dbReference>
<feature type="signal peptide" evidence="10">
    <location>
        <begin position="1"/>
        <end position="26"/>
    </location>
</feature>
<evidence type="ECO:0000256" key="10">
    <source>
        <dbReference type="SAM" id="SignalP"/>
    </source>
</evidence>
<evidence type="ECO:0000256" key="7">
    <source>
        <dbReference type="ARBA" id="ARBA00023237"/>
    </source>
</evidence>
<feature type="domain" description="TonB-dependent receptor-like beta-barrel" evidence="11">
    <location>
        <begin position="537"/>
        <end position="942"/>
    </location>
</feature>
<dbReference type="Pfam" id="PF00593">
    <property type="entry name" value="TonB_dep_Rec_b-barrel"/>
    <property type="match status" value="1"/>
</dbReference>
<dbReference type="FunFam" id="2.60.40.1120:FF:000003">
    <property type="entry name" value="Outer membrane protein Omp121"/>
    <property type="match status" value="1"/>
</dbReference>
<accession>A0A953HVT6</accession>
<dbReference type="NCBIfam" id="TIGR04057">
    <property type="entry name" value="SusC_RagA_signa"/>
    <property type="match status" value="1"/>
</dbReference>
<dbReference type="Gene3D" id="2.170.130.10">
    <property type="entry name" value="TonB-dependent receptor, plug domain"/>
    <property type="match status" value="1"/>
</dbReference>
<evidence type="ECO:0000259" key="11">
    <source>
        <dbReference type="Pfam" id="PF00593"/>
    </source>
</evidence>
<dbReference type="SUPFAM" id="SSF56935">
    <property type="entry name" value="Porins"/>
    <property type="match status" value="1"/>
</dbReference>
<dbReference type="Gene3D" id="2.40.170.20">
    <property type="entry name" value="TonB-dependent receptor, beta-barrel domain"/>
    <property type="match status" value="1"/>
</dbReference>
<dbReference type="FunFam" id="2.170.130.10:FF:000008">
    <property type="entry name" value="SusC/RagA family TonB-linked outer membrane protein"/>
    <property type="match status" value="1"/>
</dbReference>
<evidence type="ECO:0000256" key="5">
    <source>
        <dbReference type="ARBA" id="ARBA00023077"/>
    </source>
</evidence>
<comment type="caution">
    <text evidence="13">The sequence shown here is derived from an EMBL/GenBank/DDBJ whole genome shotgun (WGS) entry which is preliminary data.</text>
</comment>
<dbReference type="InterPro" id="IPR008969">
    <property type="entry name" value="CarboxyPept-like_regulatory"/>
</dbReference>
<keyword evidence="3 8" id="KW-1134">Transmembrane beta strand</keyword>
<comment type="similarity">
    <text evidence="8 9">Belongs to the TonB-dependent receptor family.</text>
</comment>
<keyword evidence="13" id="KW-0675">Receptor</keyword>
<keyword evidence="14" id="KW-1185">Reference proteome</keyword>
<evidence type="ECO:0000313" key="13">
    <source>
        <dbReference type="EMBL" id="MBY5959170.1"/>
    </source>
</evidence>
<keyword evidence="4 8" id="KW-0812">Transmembrane</keyword>
<gene>
    <name evidence="13" type="ORF">KUV50_13540</name>
</gene>
<name>A0A953HVT6_9BACT</name>
<evidence type="ECO:0000256" key="8">
    <source>
        <dbReference type="PROSITE-ProRule" id="PRU01360"/>
    </source>
</evidence>
<evidence type="ECO:0000256" key="4">
    <source>
        <dbReference type="ARBA" id="ARBA00022692"/>
    </source>
</evidence>
<evidence type="ECO:0000256" key="3">
    <source>
        <dbReference type="ARBA" id="ARBA00022452"/>
    </source>
</evidence>
<dbReference type="InterPro" id="IPR000531">
    <property type="entry name" value="Beta-barrel_TonB"/>
</dbReference>
<dbReference type="GO" id="GO:0009279">
    <property type="term" value="C:cell outer membrane"/>
    <property type="evidence" value="ECO:0007669"/>
    <property type="project" value="UniProtKB-SubCell"/>
</dbReference>
<evidence type="ECO:0000259" key="12">
    <source>
        <dbReference type="Pfam" id="PF07715"/>
    </source>
</evidence>
<dbReference type="InterPro" id="IPR039426">
    <property type="entry name" value="TonB-dep_rcpt-like"/>
</dbReference>
<keyword evidence="10" id="KW-0732">Signal</keyword>
<feature type="chain" id="PRO_5037025385" evidence="10">
    <location>
        <begin position="27"/>
        <end position="1124"/>
    </location>
</feature>
<keyword evidence="5 9" id="KW-0798">TonB box</keyword>
<dbReference type="Gene3D" id="2.60.40.1120">
    <property type="entry name" value="Carboxypeptidase-like, regulatory domain"/>
    <property type="match status" value="1"/>
</dbReference>
<protein>
    <submittedName>
        <fullName evidence="13">TonB-dependent receptor</fullName>
    </submittedName>
</protein>
<proteinExistence type="inferred from homology"/>
<reference evidence="13" key="1">
    <citation type="submission" date="2021-06" db="EMBL/GenBank/DDBJ databases">
        <title>44 bacteria genomes isolated from Dapeng, Shenzhen.</title>
        <authorList>
            <person name="Zheng W."/>
            <person name="Yu S."/>
            <person name="Huang Y."/>
        </authorList>
    </citation>
    <scope>NUCLEOTIDE SEQUENCE</scope>
    <source>
        <strain evidence="13">DP5N28-2</strain>
    </source>
</reference>
<evidence type="ECO:0000256" key="9">
    <source>
        <dbReference type="RuleBase" id="RU003357"/>
    </source>
</evidence>
<dbReference type="PROSITE" id="PS52016">
    <property type="entry name" value="TONB_DEPENDENT_REC_3"/>
    <property type="match status" value="1"/>
</dbReference>
<dbReference type="Proteomes" id="UP000753961">
    <property type="component" value="Unassembled WGS sequence"/>
</dbReference>
<sequence>MKFILHLKSSILLLVALSSGVGILHAHETDKNPDQDEKLLIEILDEISREHQLYFTYDSDLIKGVTVNYEKREGESVRSILTRVLAEVNMDFQIFEERFVILYSKDEAGLRSLEQMISHMEAIVKDRKEAFANRRVPPIARLNSDKWTDVNRKRLVLNVTGRVMDASGEPLIGVNVQVKGTNKGTATDLDGRFSFSDIDDKAVLVVSYIGYKTQEVAVDGQTSLTIVMQEDAQTLDEVVVVGYGEVKKSDLTGSVASIGQEKVNAFPTSNVLQAISGRAAGVQVKQNSGAPGAPISVRIRGTNSIQGSNEPLYVIDGFPYSGSNPVLLSNSDIESIEVLKDASAVAIYGSRGANGVVLITTKGGSSGKSNISFESSYGSQKIRKTLNMLNANEYASFYTLQQENDGEKNYFSQDDINEFGKGFDWQNFVFKNAPIVDNSLTIDGGNENARYLISGSVFDQNGIIEGSGYKRYSVASKLDFSVTEKFTVNFSGILSRTNQLNQNSSGARFGASLISSILSSPPTLQPYNEDGTYKNLSIAYPFVSEGLTNPINYTKETINRNLANRLLLNGSLSYELLPKLVLKISGGIENTDSRSDNYRSLNFVNSRGSASVSSSQFYSLLNENTLSYSNSFLNIHNLNAVGGFTYQSFNSTSLSGSGSEFLSDVTETSSLQSAGVKGIPTTGYSKSVLLSYLGRINYNYNNLYYATLSMRADGSSKYSKGQKWGYFPSFALAWRLSSESFFPKDMFISDFKLRGSWGETGSQAIGPYSTLSILNPGTTVFENSLYTTMAPGSRLPGSLRWETTKQIDIGVDIGLVSNRVELAIDYYNKQTSDLLNSVQLPSSTGYTNTIQNVGEVSNRGIELGVNTNAINTENIVWDLNGNIAFNKSEVIKLYEGQDIPGGYFDMLVITDNATLLREGLPMSIFYGYDEDGYNENGGIKYKDISNDGEINEDDKVVIGDPNPDFIYGLNSFLSIKNFDLSIFLQGTYGNDIFNVSKIDHTLNYGYGVNQLKEVLYENWNNSDSPKFPTITRNQPLRISDRLVEDGSYLRLKNVELAYNFSVPAISLEKAKVYISAQNLLTITDYSWWDPEVNSYGGSSSIAQGIDHNTYPTSKSYNVGLRITF</sequence>
<evidence type="ECO:0000256" key="2">
    <source>
        <dbReference type="ARBA" id="ARBA00022448"/>
    </source>
</evidence>
<dbReference type="SUPFAM" id="SSF49464">
    <property type="entry name" value="Carboxypeptidase regulatory domain-like"/>
    <property type="match status" value="1"/>
</dbReference>
<dbReference type="Pfam" id="PF07715">
    <property type="entry name" value="Plug"/>
    <property type="match status" value="1"/>
</dbReference>
<dbReference type="InterPro" id="IPR037066">
    <property type="entry name" value="Plug_dom_sf"/>
</dbReference>
<dbReference type="InterPro" id="IPR023996">
    <property type="entry name" value="TonB-dep_OMP_SusC/RagA"/>
</dbReference>
<dbReference type="RefSeq" id="WP_222580709.1">
    <property type="nucleotide sequence ID" value="NZ_JAHVHU010000012.1"/>
</dbReference>
<keyword evidence="6 8" id="KW-0472">Membrane</keyword>
<dbReference type="InterPro" id="IPR036942">
    <property type="entry name" value="Beta-barrel_TonB_sf"/>
</dbReference>
<evidence type="ECO:0000256" key="1">
    <source>
        <dbReference type="ARBA" id="ARBA00004571"/>
    </source>
</evidence>
<feature type="domain" description="TonB-dependent receptor plug" evidence="12">
    <location>
        <begin position="248"/>
        <end position="356"/>
    </location>
</feature>
<dbReference type="Pfam" id="PF13715">
    <property type="entry name" value="CarbopepD_reg_2"/>
    <property type="match status" value="1"/>
</dbReference>
<keyword evidence="7 8" id="KW-0998">Cell outer membrane</keyword>
<dbReference type="AlphaFoldDB" id="A0A953HVT6"/>
<comment type="subcellular location">
    <subcellularLocation>
        <location evidence="1 8">Cell outer membrane</location>
        <topology evidence="1 8">Multi-pass membrane protein</topology>
    </subcellularLocation>
</comment>
<evidence type="ECO:0000256" key="6">
    <source>
        <dbReference type="ARBA" id="ARBA00023136"/>
    </source>
</evidence>
<dbReference type="NCBIfam" id="TIGR04056">
    <property type="entry name" value="OMP_RagA_SusC"/>
    <property type="match status" value="1"/>
</dbReference>